<dbReference type="WBParaSite" id="ACRNAN_scaffold1629.g19469.t1">
    <property type="protein sequence ID" value="ACRNAN_scaffold1629.g19469.t1"/>
    <property type="gene ID" value="ACRNAN_scaffold1629.g19469"/>
</dbReference>
<evidence type="ECO:0000256" key="2">
    <source>
        <dbReference type="SAM" id="Phobius"/>
    </source>
</evidence>
<dbReference type="AlphaFoldDB" id="A0A914CYD9"/>
<dbReference type="CDD" id="cd01040">
    <property type="entry name" value="Mb-like"/>
    <property type="match status" value="1"/>
</dbReference>
<dbReference type="PROSITE" id="PS01033">
    <property type="entry name" value="GLOBIN"/>
    <property type="match status" value="1"/>
</dbReference>
<protein>
    <submittedName>
        <fullName evidence="5">Globin family profile domain-containing protein</fullName>
    </submittedName>
</protein>
<dbReference type="InterPro" id="IPR053341">
    <property type="entry name" value="Oxidative_stress_globin-like"/>
</dbReference>
<sequence length="462" mass="53524">MFCCGELSPQLTQKQFDPAFWQPSEYDAMLVKATWSDSEDDLSDLGASIYTYIFENHPEVKNFFPKIHQHGAKWKESKEFHMQGFIFAQTLSKVVDNVAQTDLVKPFLYKIGARHVSYAKLGFRPQHWDLFQEAMAQVMADKIRTTEDYLDNTQKSDAIAVWSRLAIFIVDNLKVGYDETRFFDPEYKIFQGLLFVEFVFLIFALKVLVVTLFIVFKHPQFHWNLIGIKGNAVIIYEVLVLCRLLQIISISFDPNKDAIDWKPDDMPFEYYLDNARATAMNCYILMILSIAVERTLATLMLKSYEDFNNPMFLIITVPSQWGFGFIIQHSVTQRMWGGIIWGILILVILFGSLSVFIWADSNDGYDHFQFTTYNFTIVFNALALPIVSILTNAVWRKELINFKLQGQFIKPKSTIPDQKDGNSDEESENRKLTRPKDTFYRHTRSENTLIAGDNAFSENTFV</sequence>
<name>A0A914CYD9_9BILA</name>
<keyword evidence="4" id="KW-1185">Reference proteome</keyword>
<dbReference type="GO" id="GO:0019825">
    <property type="term" value="F:oxygen binding"/>
    <property type="evidence" value="ECO:0007669"/>
    <property type="project" value="InterPro"/>
</dbReference>
<keyword evidence="2" id="KW-1133">Transmembrane helix</keyword>
<dbReference type="PANTHER" id="PTHR47768:SF1">
    <property type="entry name" value="GLOBIN FAMILY PROFILE DOMAIN-CONTAINING PROTEIN"/>
    <property type="match status" value="1"/>
</dbReference>
<feature type="domain" description="Globin" evidence="3">
    <location>
        <begin position="22"/>
        <end position="178"/>
    </location>
</feature>
<accession>A0A914CYD9</accession>
<feature type="transmembrane region" description="Helical" evidence="2">
    <location>
        <begin position="371"/>
        <end position="395"/>
    </location>
</feature>
<proteinExistence type="predicted"/>
<evidence type="ECO:0000256" key="1">
    <source>
        <dbReference type="SAM" id="MobiDB-lite"/>
    </source>
</evidence>
<dbReference type="GO" id="GO:0020037">
    <property type="term" value="F:heme binding"/>
    <property type="evidence" value="ECO:0007669"/>
    <property type="project" value="InterPro"/>
</dbReference>
<keyword evidence="2" id="KW-0472">Membrane</keyword>
<evidence type="ECO:0000313" key="4">
    <source>
        <dbReference type="Proteomes" id="UP000887540"/>
    </source>
</evidence>
<dbReference type="Pfam" id="PF00042">
    <property type="entry name" value="Globin"/>
    <property type="match status" value="1"/>
</dbReference>
<keyword evidence="2" id="KW-0812">Transmembrane</keyword>
<dbReference type="InterPro" id="IPR012292">
    <property type="entry name" value="Globin/Proto"/>
</dbReference>
<organism evidence="4 5">
    <name type="scientific">Acrobeloides nanus</name>
    <dbReference type="NCBI Taxonomy" id="290746"/>
    <lineage>
        <taxon>Eukaryota</taxon>
        <taxon>Metazoa</taxon>
        <taxon>Ecdysozoa</taxon>
        <taxon>Nematoda</taxon>
        <taxon>Chromadorea</taxon>
        <taxon>Rhabditida</taxon>
        <taxon>Tylenchina</taxon>
        <taxon>Cephalobomorpha</taxon>
        <taxon>Cephaloboidea</taxon>
        <taxon>Cephalobidae</taxon>
        <taxon>Acrobeloides</taxon>
    </lineage>
</organism>
<feature type="transmembrane region" description="Helical" evidence="2">
    <location>
        <begin position="339"/>
        <end position="359"/>
    </location>
</feature>
<evidence type="ECO:0000313" key="5">
    <source>
        <dbReference type="WBParaSite" id="ACRNAN_scaffold1629.g19469.t1"/>
    </source>
</evidence>
<dbReference type="InterPro" id="IPR009050">
    <property type="entry name" value="Globin-like_sf"/>
</dbReference>
<dbReference type="SUPFAM" id="SSF46458">
    <property type="entry name" value="Globin-like"/>
    <property type="match status" value="1"/>
</dbReference>
<dbReference type="Proteomes" id="UP000887540">
    <property type="component" value="Unplaced"/>
</dbReference>
<feature type="region of interest" description="Disordered" evidence="1">
    <location>
        <begin position="413"/>
        <end position="437"/>
    </location>
</feature>
<dbReference type="PANTHER" id="PTHR47768">
    <property type="entry name" value="GLOBIN RELATED-RELATED"/>
    <property type="match status" value="1"/>
</dbReference>
<dbReference type="InterPro" id="IPR000971">
    <property type="entry name" value="Globin"/>
</dbReference>
<feature type="compositionally biased region" description="Basic and acidic residues" evidence="1">
    <location>
        <begin position="417"/>
        <end position="437"/>
    </location>
</feature>
<dbReference type="Gene3D" id="1.10.490.10">
    <property type="entry name" value="Globins"/>
    <property type="match status" value="1"/>
</dbReference>
<dbReference type="InterPro" id="IPR044399">
    <property type="entry name" value="Mb-like_M"/>
</dbReference>
<evidence type="ECO:0000259" key="3">
    <source>
        <dbReference type="PROSITE" id="PS01033"/>
    </source>
</evidence>
<reference evidence="5" key="1">
    <citation type="submission" date="2022-11" db="UniProtKB">
        <authorList>
            <consortium name="WormBaseParasite"/>
        </authorList>
    </citation>
    <scope>IDENTIFICATION</scope>
</reference>
<feature type="transmembrane region" description="Helical" evidence="2">
    <location>
        <begin position="193"/>
        <end position="215"/>
    </location>
</feature>
<feature type="transmembrane region" description="Helical" evidence="2">
    <location>
        <begin position="221"/>
        <end position="242"/>
    </location>
</feature>